<dbReference type="Proteomes" id="UP000555407">
    <property type="component" value="Unassembled WGS sequence"/>
</dbReference>
<dbReference type="Pfam" id="PF04892">
    <property type="entry name" value="VanZ"/>
    <property type="match status" value="1"/>
</dbReference>
<evidence type="ECO:0000259" key="2">
    <source>
        <dbReference type="Pfam" id="PF04892"/>
    </source>
</evidence>
<keyword evidence="1" id="KW-0472">Membrane</keyword>
<proteinExistence type="predicted"/>
<sequence>MLETYRGIPHLLDTWFVLTGMALPVALSSFRRPGDLVPRMAAFCIPAAFALVIAATLSPTTHRLGQIGQCGTHLTTTGGLTSLQGLLNVLLFVPAAGMLTLASGRPVEGVAAGIGMSAAVEAVQALLPQLGRSCQLHDLIANSVGAFCGVAVAVGVQFLTRSLVLSPPVRPAVVEHAALLVVRRPRQPARHRREILVAPGQPRRYHRTNTQLSG</sequence>
<dbReference type="AlphaFoldDB" id="A0A7X5V6F3"/>
<dbReference type="InterPro" id="IPR006976">
    <property type="entry name" value="VanZ-like"/>
</dbReference>
<gene>
    <name evidence="3" type="ORF">BJY22_001154</name>
</gene>
<dbReference type="EMBL" id="JAASRO010000001">
    <property type="protein sequence ID" value="NIK55437.1"/>
    <property type="molecule type" value="Genomic_DNA"/>
</dbReference>
<keyword evidence="4" id="KW-1185">Reference proteome</keyword>
<comment type="caution">
    <text evidence="3">The sequence shown here is derived from an EMBL/GenBank/DDBJ whole genome shotgun (WGS) entry which is preliminary data.</text>
</comment>
<evidence type="ECO:0000313" key="3">
    <source>
        <dbReference type="EMBL" id="NIK55437.1"/>
    </source>
</evidence>
<feature type="transmembrane region" description="Helical" evidence="1">
    <location>
        <begin position="85"/>
        <end position="103"/>
    </location>
</feature>
<feature type="domain" description="VanZ-like" evidence="2">
    <location>
        <begin position="80"/>
        <end position="154"/>
    </location>
</feature>
<keyword evidence="1" id="KW-1133">Transmembrane helix</keyword>
<protein>
    <recommendedName>
        <fullName evidence="2">VanZ-like domain-containing protein</fullName>
    </recommendedName>
</protein>
<feature type="transmembrane region" description="Helical" evidence="1">
    <location>
        <begin position="12"/>
        <end position="30"/>
    </location>
</feature>
<reference evidence="3 4" key="1">
    <citation type="submission" date="2020-03" db="EMBL/GenBank/DDBJ databases">
        <title>Sequencing the genomes of 1000 actinobacteria strains.</title>
        <authorList>
            <person name="Klenk H.-P."/>
        </authorList>
    </citation>
    <scope>NUCLEOTIDE SEQUENCE [LARGE SCALE GENOMIC DNA]</scope>
    <source>
        <strain evidence="3 4">DSM 45490</strain>
    </source>
</reference>
<accession>A0A7X5V6F3</accession>
<name>A0A7X5V6F3_9ACTN</name>
<evidence type="ECO:0000313" key="4">
    <source>
        <dbReference type="Proteomes" id="UP000555407"/>
    </source>
</evidence>
<keyword evidence="1" id="KW-0812">Transmembrane</keyword>
<evidence type="ECO:0000256" key="1">
    <source>
        <dbReference type="SAM" id="Phobius"/>
    </source>
</evidence>
<feature type="transmembrane region" description="Helical" evidence="1">
    <location>
        <begin position="36"/>
        <end position="57"/>
    </location>
</feature>
<dbReference type="RefSeq" id="WP_167204122.1">
    <property type="nucleotide sequence ID" value="NZ_JAASRO010000001.1"/>
</dbReference>
<organism evidence="3 4">
    <name type="scientific">Kribbella shirazensis</name>
    <dbReference type="NCBI Taxonomy" id="1105143"/>
    <lineage>
        <taxon>Bacteria</taxon>
        <taxon>Bacillati</taxon>
        <taxon>Actinomycetota</taxon>
        <taxon>Actinomycetes</taxon>
        <taxon>Propionibacteriales</taxon>
        <taxon>Kribbellaceae</taxon>
        <taxon>Kribbella</taxon>
    </lineage>
</organism>